<keyword evidence="2" id="KW-1185">Reference proteome</keyword>
<proteinExistence type="predicted"/>
<evidence type="ECO:0000313" key="1">
    <source>
        <dbReference type="EMBL" id="MFC6671012.1"/>
    </source>
</evidence>
<dbReference type="EMBL" id="JBHSWE010000001">
    <property type="protein sequence ID" value="MFC6671012.1"/>
    <property type="molecule type" value="Genomic_DNA"/>
</dbReference>
<dbReference type="InterPro" id="IPR021344">
    <property type="entry name" value="DUF2970"/>
</dbReference>
<comment type="caution">
    <text evidence="1">The sequence shown here is derived from an EMBL/GenBank/DDBJ whole genome shotgun (WGS) entry which is preliminary data.</text>
</comment>
<reference evidence="2" key="1">
    <citation type="journal article" date="2019" name="Int. J. Syst. Evol. Microbiol.">
        <title>The Global Catalogue of Microorganisms (GCM) 10K type strain sequencing project: providing services to taxonomists for standard genome sequencing and annotation.</title>
        <authorList>
            <consortium name="The Broad Institute Genomics Platform"/>
            <consortium name="The Broad Institute Genome Sequencing Center for Infectious Disease"/>
            <person name="Wu L."/>
            <person name="Ma J."/>
        </authorList>
    </citation>
    <scope>NUCLEOTIDE SEQUENCE [LARGE SCALE GENOMIC DNA]</scope>
    <source>
        <strain evidence="2">NBRC 111756</strain>
    </source>
</reference>
<dbReference type="Pfam" id="PF11174">
    <property type="entry name" value="DUF2970"/>
    <property type="match status" value="1"/>
</dbReference>
<dbReference type="RefSeq" id="WP_379909515.1">
    <property type="nucleotide sequence ID" value="NZ_JBHSWE010000001.1"/>
</dbReference>
<protein>
    <submittedName>
        <fullName evidence="1">DUF2970 domain-containing protein</fullName>
    </submittedName>
</protein>
<organism evidence="1 2">
    <name type="scientific">Marinobacterium aestuariivivens</name>
    <dbReference type="NCBI Taxonomy" id="1698799"/>
    <lineage>
        <taxon>Bacteria</taxon>
        <taxon>Pseudomonadati</taxon>
        <taxon>Pseudomonadota</taxon>
        <taxon>Gammaproteobacteria</taxon>
        <taxon>Oceanospirillales</taxon>
        <taxon>Oceanospirillaceae</taxon>
        <taxon>Marinobacterium</taxon>
    </lineage>
</organism>
<gene>
    <name evidence="1" type="ORF">ACFQDL_13765</name>
</gene>
<name>A0ABW2A0M4_9GAMM</name>
<sequence>MASEPKKNGVLKTLQSVLAAMFGVQSERKRNEDFSSGKPWRYVLLGLLMAFFS</sequence>
<accession>A0ABW2A0M4</accession>
<evidence type="ECO:0000313" key="2">
    <source>
        <dbReference type="Proteomes" id="UP001596422"/>
    </source>
</evidence>
<dbReference type="Proteomes" id="UP001596422">
    <property type="component" value="Unassembled WGS sequence"/>
</dbReference>